<keyword evidence="4 10" id="KW-0812">Transmembrane</keyword>
<dbReference type="AlphaFoldDB" id="A0A7D5UMM2"/>
<evidence type="ECO:0000256" key="1">
    <source>
        <dbReference type="ARBA" id="ARBA00004651"/>
    </source>
</evidence>
<feature type="transmembrane region" description="Helical" evidence="10">
    <location>
        <begin position="69"/>
        <end position="88"/>
    </location>
</feature>
<comment type="similarity">
    <text evidence="10">Belongs to the insect chemoreceptor superfamily. Heteromeric odorant receptor channel (TC 1.A.69) family.</text>
</comment>
<comment type="caution">
    <text evidence="10">Lacks conserved residue(s) required for the propagation of feature annotation.</text>
</comment>
<reference evidence="11" key="1">
    <citation type="journal article" date="2019" name="Sci. Rep.">
        <title>Antennal transcriptome analyses and olfactory protein identification in an important wood-boring moth pest, Streltzoviella insularis (Lepidoptera: Cossidae).</title>
        <authorList>
            <person name="Yang Y"/>
            <person name="Li W"/>
            <person name="Tao J Zong.S."/>
        </authorList>
    </citation>
    <scope>NUCLEOTIDE SEQUENCE</scope>
    <source>
        <tissue evidence="11">Antennae</tissue>
    </source>
</reference>
<dbReference type="InterPro" id="IPR004117">
    <property type="entry name" value="7tm6_olfct_rcpt"/>
</dbReference>
<evidence type="ECO:0000256" key="7">
    <source>
        <dbReference type="ARBA" id="ARBA00023136"/>
    </source>
</evidence>
<evidence type="ECO:0000256" key="10">
    <source>
        <dbReference type="RuleBase" id="RU351113"/>
    </source>
</evidence>
<keyword evidence="7 10" id="KW-0472">Membrane</keyword>
<protein>
    <recommendedName>
        <fullName evidence="10">Odorant receptor</fullName>
    </recommendedName>
</protein>
<feature type="transmembrane region" description="Helical" evidence="10">
    <location>
        <begin position="268"/>
        <end position="289"/>
    </location>
</feature>
<comment type="subcellular location">
    <subcellularLocation>
        <location evidence="1 10">Cell membrane</location>
        <topology evidence="1 10">Multi-pass membrane protein</topology>
    </subcellularLocation>
</comment>
<evidence type="ECO:0000256" key="8">
    <source>
        <dbReference type="ARBA" id="ARBA00023170"/>
    </source>
</evidence>
<feature type="transmembrane region" description="Helical" evidence="10">
    <location>
        <begin position="198"/>
        <end position="217"/>
    </location>
</feature>
<evidence type="ECO:0000256" key="3">
    <source>
        <dbReference type="ARBA" id="ARBA00022606"/>
    </source>
</evidence>
<evidence type="ECO:0000256" key="6">
    <source>
        <dbReference type="ARBA" id="ARBA00022989"/>
    </source>
</evidence>
<accession>A0A7D5UMM2</accession>
<keyword evidence="9 10" id="KW-0807">Transducer</keyword>
<dbReference type="PANTHER" id="PTHR21137">
    <property type="entry name" value="ODORANT RECEPTOR"/>
    <property type="match status" value="1"/>
</dbReference>
<dbReference type="PANTHER" id="PTHR21137:SF35">
    <property type="entry name" value="ODORANT RECEPTOR 19A-RELATED"/>
    <property type="match status" value="1"/>
</dbReference>
<dbReference type="EMBL" id="MT386771">
    <property type="protein sequence ID" value="QLI62055.1"/>
    <property type="molecule type" value="mRNA"/>
</dbReference>
<feature type="transmembrane region" description="Helical" evidence="10">
    <location>
        <begin position="39"/>
        <end position="57"/>
    </location>
</feature>
<evidence type="ECO:0000256" key="9">
    <source>
        <dbReference type="ARBA" id="ARBA00023224"/>
    </source>
</evidence>
<proteinExistence type="evidence at transcript level"/>
<dbReference type="GO" id="GO:0007165">
    <property type="term" value="P:signal transduction"/>
    <property type="evidence" value="ECO:0007669"/>
    <property type="project" value="UniProtKB-KW"/>
</dbReference>
<organism evidence="11">
    <name type="scientific">Streltzoviella insularis</name>
    <dbReference type="NCBI Taxonomy" id="1206366"/>
    <lineage>
        <taxon>Eukaryota</taxon>
        <taxon>Metazoa</taxon>
        <taxon>Ecdysozoa</taxon>
        <taxon>Arthropoda</taxon>
        <taxon>Hexapoda</taxon>
        <taxon>Insecta</taxon>
        <taxon>Pterygota</taxon>
        <taxon>Neoptera</taxon>
        <taxon>Endopterygota</taxon>
        <taxon>Lepidoptera</taxon>
        <taxon>Glossata</taxon>
        <taxon>Ditrysia</taxon>
        <taxon>Cossoidea</taxon>
        <taxon>Cossidae</taxon>
        <taxon>Cossinae</taxon>
        <taxon>Streltzoviella</taxon>
    </lineage>
</organism>
<evidence type="ECO:0000313" key="11">
    <source>
        <dbReference type="EMBL" id="QLI62055.1"/>
    </source>
</evidence>
<evidence type="ECO:0000256" key="4">
    <source>
        <dbReference type="ARBA" id="ARBA00022692"/>
    </source>
</evidence>
<keyword evidence="8 10" id="KW-0675">Receptor</keyword>
<evidence type="ECO:0000256" key="2">
    <source>
        <dbReference type="ARBA" id="ARBA00022475"/>
    </source>
</evidence>
<feature type="transmembrane region" description="Helical" evidence="10">
    <location>
        <begin position="128"/>
        <end position="153"/>
    </location>
</feature>
<keyword evidence="2" id="KW-1003">Cell membrane</keyword>
<feature type="transmembrane region" description="Helical" evidence="10">
    <location>
        <begin position="301"/>
        <end position="322"/>
    </location>
</feature>
<dbReference type="GO" id="GO:0005549">
    <property type="term" value="F:odorant binding"/>
    <property type="evidence" value="ECO:0007669"/>
    <property type="project" value="InterPro"/>
</dbReference>
<name>A0A7D5UMM2_9NEOP</name>
<dbReference type="Pfam" id="PF02949">
    <property type="entry name" value="7tm_6"/>
    <property type="match status" value="1"/>
</dbReference>
<reference evidence="11" key="2">
    <citation type="submission" date="2020-04" db="EMBL/GenBank/DDBJ databases">
        <authorList>
            <person name="Yang Y."/>
        </authorList>
    </citation>
    <scope>NUCLEOTIDE SEQUENCE</scope>
    <source>
        <tissue evidence="11">Antennae</tissue>
    </source>
</reference>
<sequence length="397" mass="47089">MEQFRQIDCFHINMKFWKLLAIWPDGDTCRYYGFYSKSFVSFFVILYYILLTINFYFLPRHLDNFIEEMIFYFTELVVAAKVFTFLFMRNKIIEILKTLESDMFQPNIPDGFDIILKAKKFNVTYWKIVAIVSFVSNVTHLLSPLIIHLIFSANLELPICSYSFLSKEFKNKFIYPIYFYQCFGMFFHMLYNVNIDTFLLGIIILTIAQIDILDLKLRKLTKKTPDGNMDTKVVQKLRCKDSYYLLELKKSIIHFDQVGKFCALIQQVFSVALFLQFSTSSCIICVCLFRCTLRAPMQYYIFLSTYMFIMIIQIMVPCWFGTRVIEKSYLLTRAIYDCDWISRSPQFKSNLRFFIERANRPLSITGGKMFLLSVATFTSIMNTAYSFFTLLRHMQSR</sequence>
<keyword evidence="5 10" id="KW-0552">Olfaction</keyword>
<dbReference type="GO" id="GO:0004984">
    <property type="term" value="F:olfactory receptor activity"/>
    <property type="evidence" value="ECO:0007669"/>
    <property type="project" value="InterPro"/>
</dbReference>
<dbReference type="GO" id="GO:0005886">
    <property type="term" value="C:plasma membrane"/>
    <property type="evidence" value="ECO:0007669"/>
    <property type="project" value="UniProtKB-SubCell"/>
</dbReference>
<keyword evidence="3 10" id="KW-0716">Sensory transduction</keyword>
<feature type="transmembrane region" description="Helical" evidence="10">
    <location>
        <begin position="173"/>
        <end position="191"/>
    </location>
</feature>
<evidence type="ECO:0000256" key="5">
    <source>
        <dbReference type="ARBA" id="ARBA00022725"/>
    </source>
</evidence>
<keyword evidence="6 10" id="KW-1133">Transmembrane helix</keyword>
<feature type="transmembrane region" description="Helical" evidence="10">
    <location>
        <begin position="369"/>
        <end position="391"/>
    </location>
</feature>